<name>A0ABV3NTY1_9ENTR</name>
<feature type="transmembrane region" description="Helical" evidence="5">
    <location>
        <begin position="35"/>
        <end position="52"/>
    </location>
</feature>
<feature type="transmembrane region" description="Helical" evidence="5">
    <location>
        <begin position="90"/>
        <end position="108"/>
    </location>
</feature>
<dbReference type="GO" id="GO:0016874">
    <property type="term" value="F:ligase activity"/>
    <property type="evidence" value="ECO:0007669"/>
    <property type="project" value="UniProtKB-KW"/>
</dbReference>
<sequence>MLLNNHSRIEKSYSFIFIGFIFFSAIFCNTSKVNLLFHISFILFIFSLIVSKETRNQFINDRQFLRGLIFPFIFLLYFSLSNLWSSNPENITSTLKHVLYLLAFICLYRQLEIFGYKKYVMGAVFIGMTFLSVLTLIMVDKSTLAVNRLDNAFPWAPDNVIDLGGYMVIGIFCGIIFIRETRKNWLYLLMPVLLISLILTQSRGPLIAFMAAFILLFIVNPAYSKKNALFGIAIIAAVIFTIFMTKFSNVFIDRFETLYQQSFIRFGIWHNALETGMQKPIWGWGYDKSLTFVNSVGQNISTTHTIYLASFLKGGIVGFLLFMSVIGYGLLQSFKHLKINQKTEISIFIFSLIYYLSQGMFIIGNPQEFWFLFWFPLAVILSTPIRVAVSK</sequence>
<feature type="transmembrane region" description="Helical" evidence="5">
    <location>
        <begin position="185"/>
        <end position="200"/>
    </location>
</feature>
<evidence type="ECO:0000256" key="1">
    <source>
        <dbReference type="ARBA" id="ARBA00004141"/>
    </source>
</evidence>
<feature type="transmembrane region" description="Helical" evidence="5">
    <location>
        <begin position="12"/>
        <end position="29"/>
    </location>
</feature>
<feature type="domain" description="O-antigen ligase-related" evidence="6">
    <location>
        <begin position="192"/>
        <end position="323"/>
    </location>
</feature>
<evidence type="ECO:0000313" key="7">
    <source>
        <dbReference type="EMBL" id="MEW7312997.1"/>
    </source>
</evidence>
<evidence type="ECO:0000313" key="8">
    <source>
        <dbReference type="Proteomes" id="UP001555342"/>
    </source>
</evidence>
<feature type="transmembrane region" description="Helical" evidence="5">
    <location>
        <begin position="206"/>
        <end position="223"/>
    </location>
</feature>
<accession>A0ABV3NTY1</accession>
<dbReference type="Pfam" id="PF04932">
    <property type="entry name" value="Wzy_C"/>
    <property type="match status" value="1"/>
</dbReference>
<keyword evidence="4 5" id="KW-0472">Membrane</keyword>
<reference evidence="7 8" key="1">
    <citation type="submission" date="2024-07" db="EMBL/GenBank/DDBJ databases">
        <authorList>
            <person name="Wang L."/>
        </authorList>
    </citation>
    <scope>NUCLEOTIDE SEQUENCE [LARGE SCALE GENOMIC DNA]</scope>
    <source>
        <strain evidence="7 8">WL359</strain>
    </source>
</reference>
<evidence type="ECO:0000256" key="3">
    <source>
        <dbReference type="ARBA" id="ARBA00022989"/>
    </source>
</evidence>
<feature type="transmembrane region" description="Helical" evidence="5">
    <location>
        <begin position="159"/>
        <end position="178"/>
    </location>
</feature>
<comment type="caution">
    <text evidence="7">The sequence shown here is derived from an EMBL/GenBank/DDBJ whole genome shotgun (WGS) entry which is preliminary data.</text>
</comment>
<dbReference type="PANTHER" id="PTHR37422:SF13">
    <property type="entry name" value="LIPOPOLYSACCHARIDE BIOSYNTHESIS PROTEIN PA4999-RELATED"/>
    <property type="match status" value="1"/>
</dbReference>
<feature type="transmembrane region" description="Helical" evidence="5">
    <location>
        <begin position="369"/>
        <end position="389"/>
    </location>
</feature>
<dbReference type="EMBL" id="JBFMVT010000002">
    <property type="protein sequence ID" value="MEW7312997.1"/>
    <property type="molecule type" value="Genomic_DNA"/>
</dbReference>
<comment type="subcellular location">
    <subcellularLocation>
        <location evidence="1">Membrane</location>
        <topology evidence="1">Multi-pass membrane protein</topology>
    </subcellularLocation>
</comment>
<keyword evidence="7" id="KW-0436">Ligase</keyword>
<dbReference type="RefSeq" id="WP_367597358.1">
    <property type="nucleotide sequence ID" value="NZ_JBFMVT010000002.1"/>
</dbReference>
<keyword evidence="3 5" id="KW-1133">Transmembrane helix</keyword>
<feature type="transmembrane region" description="Helical" evidence="5">
    <location>
        <begin position="64"/>
        <end position="84"/>
    </location>
</feature>
<dbReference type="InterPro" id="IPR051533">
    <property type="entry name" value="WaaL-like"/>
</dbReference>
<evidence type="ECO:0000256" key="4">
    <source>
        <dbReference type="ARBA" id="ARBA00023136"/>
    </source>
</evidence>
<dbReference type="PANTHER" id="PTHR37422">
    <property type="entry name" value="TEICHURONIC ACID BIOSYNTHESIS PROTEIN TUAE"/>
    <property type="match status" value="1"/>
</dbReference>
<dbReference type="InterPro" id="IPR007016">
    <property type="entry name" value="O-antigen_ligase-rel_domated"/>
</dbReference>
<feature type="transmembrane region" description="Helical" evidence="5">
    <location>
        <begin position="230"/>
        <end position="252"/>
    </location>
</feature>
<feature type="transmembrane region" description="Helical" evidence="5">
    <location>
        <begin position="343"/>
        <end position="363"/>
    </location>
</feature>
<dbReference type="Proteomes" id="UP001555342">
    <property type="component" value="Unassembled WGS sequence"/>
</dbReference>
<proteinExistence type="predicted"/>
<feature type="transmembrane region" description="Helical" evidence="5">
    <location>
        <begin position="306"/>
        <end position="331"/>
    </location>
</feature>
<evidence type="ECO:0000259" key="6">
    <source>
        <dbReference type="Pfam" id="PF04932"/>
    </source>
</evidence>
<feature type="transmembrane region" description="Helical" evidence="5">
    <location>
        <begin position="120"/>
        <end position="139"/>
    </location>
</feature>
<evidence type="ECO:0000256" key="5">
    <source>
        <dbReference type="SAM" id="Phobius"/>
    </source>
</evidence>
<evidence type="ECO:0000256" key="2">
    <source>
        <dbReference type="ARBA" id="ARBA00022692"/>
    </source>
</evidence>
<keyword evidence="2 5" id="KW-0812">Transmembrane</keyword>
<gene>
    <name evidence="7" type="ORF">AB1E22_09790</name>
</gene>
<protein>
    <submittedName>
        <fullName evidence="7">O-antigen ligase family protein</fullName>
    </submittedName>
</protein>
<organism evidence="7 8">
    <name type="scientific">Buttiauxella gaviniae</name>
    <dbReference type="NCBI Taxonomy" id="82990"/>
    <lineage>
        <taxon>Bacteria</taxon>
        <taxon>Pseudomonadati</taxon>
        <taxon>Pseudomonadota</taxon>
        <taxon>Gammaproteobacteria</taxon>
        <taxon>Enterobacterales</taxon>
        <taxon>Enterobacteriaceae</taxon>
        <taxon>Buttiauxella</taxon>
    </lineage>
</organism>
<keyword evidence="8" id="KW-1185">Reference proteome</keyword>